<dbReference type="EMBL" id="KX397369">
    <property type="protein sequence ID" value="ANZ49563.1"/>
    <property type="molecule type" value="Genomic_DNA"/>
</dbReference>
<evidence type="ECO:0000256" key="1">
    <source>
        <dbReference type="SAM" id="Phobius"/>
    </source>
</evidence>
<proteinExistence type="predicted"/>
<protein>
    <submittedName>
        <fullName evidence="2">Uncharacterized protein</fullName>
    </submittedName>
</protein>
<dbReference type="Proteomes" id="UP000202923">
    <property type="component" value="Genome"/>
</dbReference>
<dbReference type="GeneID" id="29062055"/>
<dbReference type="RefSeq" id="YP_009278816.1">
    <property type="nucleotide sequence ID" value="NC_031010.1"/>
</dbReference>
<gene>
    <name evidence="2" type="ORF">KWAN_211</name>
</gene>
<keyword evidence="1" id="KW-0472">Membrane</keyword>
<keyword evidence="1" id="KW-0812">Transmembrane</keyword>
<sequence length="46" mass="5278">MKGDLWFSVLTKGEMVVGGLMAVVFGLAVLLDQYKRRKRHGRDDHF</sequence>
<reference evidence="2 3" key="1">
    <citation type="submission" date="2016-06" db="EMBL/GenBank/DDBJ databases">
        <authorList>
            <person name="Kjaerup R.B."/>
            <person name="Dalgaard T.S."/>
            <person name="Juul-Madsen H.R."/>
        </authorList>
    </citation>
    <scope>NUCLEOTIDE SEQUENCE [LARGE SCALE GENOMIC DNA]</scope>
</reference>
<feature type="transmembrane region" description="Helical" evidence="1">
    <location>
        <begin position="15"/>
        <end position="32"/>
    </location>
</feature>
<dbReference type="KEGG" id="vg:29062055"/>
<evidence type="ECO:0000313" key="3">
    <source>
        <dbReference type="Proteomes" id="UP000202923"/>
    </source>
</evidence>
<keyword evidence="1" id="KW-1133">Transmembrane helix</keyword>
<accession>A0A1B2IE78</accession>
<organism evidence="2 3">
    <name type="scientific">Erwinia phage vB_EamM_Kwan</name>
    <dbReference type="NCBI Taxonomy" id="1883374"/>
    <lineage>
        <taxon>Viruses</taxon>
        <taxon>Duplodnaviria</taxon>
        <taxon>Heunggongvirae</taxon>
        <taxon>Uroviricota</taxon>
        <taxon>Caudoviricetes</taxon>
        <taxon>Chimalliviridae</taxon>
        <taxon>Wellingtonvirus</taxon>
        <taxon>Wellingtonvirus wellington</taxon>
    </lineage>
</organism>
<evidence type="ECO:0000313" key="2">
    <source>
        <dbReference type="EMBL" id="ANZ49563.1"/>
    </source>
</evidence>
<name>A0A1B2IE78_9CAUD</name>